<dbReference type="GO" id="GO:0005886">
    <property type="term" value="C:plasma membrane"/>
    <property type="evidence" value="ECO:0007669"/>
    <property type="project" value="TreeGrafter"/>
</dbReference>
<dbReference type="AlphaFoldDB" id="A0A212LHK3"/>
<feature type="transmembrane region" description="Helical" evidence="1">
    <location>
        <begin position="951"/>
        <end position="975"/>
    </location>
</feature>
<evidence type="ECO:0000256" key="1">
    <source>
        <dbReference type="SAM" id="Phobius"/>
    </source>
</evidence>
<dbReference type="Gene3D" id="3.30.70.1320">
    <property type="entry name" value="Multidrug efflux transporter AcrB pore domain like"/>
    <property type="match status" value="1"/>
</dbReference>
<feature type="transmembrane region" description="Helical" evidence="1">
    <location>
        <begin position="519"/>
        <end position="545"/>
    </location>
</feature>
<feature type="transmembrane region" description="Helical" evidence="1">
    <location>
        <begin position="845"/>
        <end position="868"/>
    </location>
</feature>
<keyword evidence="1" id="KW-0472">Membrane</keyword>
<dbReference type="Gene3D" id="3.30.2090.10">
    <property type="entry name" value="Multidrug efflux transporter AcrB TolC docking domain, DN and DC subdomains"/>
    <property type="match status" value="2"/>
</dbReference>
<feature type="transmembrane region" description="Helical" evidence="1">
    <location>
        <begin position="334"/>
        <end position="353"/>
    </location>
</feature>
<feature type="transmembrane region" description="Helical" evidence="1">
    <location>
        <begin position="431"/>
        <end position="451"/>
    </location>
</feature>
<accession>A0A212LHK3</accession>
<dbReference type="PANTHER" id="PTHR32063:SF28">
    <property type="entry name" value="BLR2861 PROTEIN"/>
    <property type="match status" value="1"/>
</dbReference>
<feature type="transmembrane region" description="Helical" evidence="1">
    <location>
        <begin position="905"/>
        <end position="930"/>
    </location>
</feature>
<name>A0A212LHK3_9HYPH</name>
<evidence type="ECO:0000313" key="2">
    <source>
        <dbReference type="EMBL" id="SCM77043.1"/>
    </source>
</evidence>
<feature type="transmembrane region" description="Helical" evidence="1">
    <location>
        <begin position="463"/>
        <end position="490"/>
    </location>
</feature>
<dbReference type="Gene3D" id="3.30.70.1430">
    <property type="entry name" value="Multidrug efflux transporter AcrB pore domain"/>
    <property type="match status" value="2"/>
</dbReference>
<feature type="transmembrane region" description="Helical" evidence="1">
    <location>
        <begin position="386"/>
        <end position="411"/>
    </location>
</feature>
<gene>
    <name evidence="2" type="ORF">KL86PLE_40848</name>
</gene>
<reference evidence="2" key="1">
    <citation type="submission" date="2016-08" db="EMBL/GenBank/DDBJ databases">
        <authorList>
            <person name="Seilhamer J.J."/>
        </authorList>
    </citation>
    <scope>NUCLEOTIDE SEQUENCE</scope>
    <source>
        <strain evidence="2">86</strain>
    </source>
</reference>
<sequence length="1050" mass="109239">MSGRSHALTALFVRRPVLALVVNALVVVAGLAAYRDVEVRELPDVDRPVVTVTVGYDGAAPETIDTDVTARVEAAVSRVAGVTSISGRSSFGRSRVTIEFSENTDLNVAANDTRDVVSRIRNQLPDDVDEPQIVKADADGDAIIRLAVTSDRVSLEELTSLVNDRIADALAAVDGVADVQVFGDQEPVFRVDIDQTALAARGLTIADLIATLSTVSMDSPAGALANRDLSLVVRADARVTDAAAMARLLIDANTRLGDVATVSLAPDTGTSQLKINGKAGIGMGIVRAARSNSIQISDDVARVVASLKPTLPDGVELAVTSDEARFINGALHEVILALGLGVVIVVAVIYLFLANWRATLIPAITIPVSLVGTLAAMWLTGFSINIVTLLALVLATGLVVDDAIVVLENIVRRRHMGMKPRAAAVLGTEEVFFAVLATTATLAAVFVPISFLPGTAGSLFREFGFVLAIAVTISGVTALTFAPMLAATILPAEERQKRAIMPRLLGAVGRPLAALYGRLLHAALAAPLVVIALSVAFGGVAWIVFQGLPSELTPREDRGSVSLMITAPPGISIDNMGRQMDKVAAVVQPYLDSGEATASFAIAGRGDTNSGFMMVTLAPWEERSRGQAAIAAEINAKLAAIPSIQARMLGSNSLGIRGGGQGLRLSLVGPDFEGLSQVGDAFIKALETRPEVRGATLDYQPTQPQLSVRIDRDRAQDLGIPVAGLAQALQAVLDGREVVDVSVGDRIIPVKLVSSATPIDDPTDLGNVFLRPADKRMVPMSAIATLVEGSTAPGLSRDGQQRAVPITVDPAPGVALRQAMAVADEVAASVLPAGYGIKQTGEAAALAQTSAGLATTFGFALIVVLLVLAAQFESFVAALIIIATVPFGLAAAVFAIRFTGGTLNIYSQIGLVMVVGIMAKNGILIVEFANQLRDEGRGVREAIDAAARIRLRPVVMTMIATIVGAVPLVLAFGAGAEARVALGWVLVGGLGFATVFTLFLTPVAYLLLAGFAKPRGHVERLLSGELTAAEAIGLTERETAAPAASKLAAE</sequence>
<dbReference type="InterPro" id="IPR027463">
    <property type="entry name" value="AcrB_DN_DC_subdom"/>
</dbReference>
<dbReference type="Gene3D" id="1.20.1640.10">
    <property type="entry name" value="Multidrug efflux transporter AcrB transmembrane domain"/>
    <property type="match status" value="2"/>
</dbReference>
<feature type="transmembrane region" description="Helical" evidence="1">
    <location>
        <begin position="875"/>
        <end position="899"/>
    </location>
</feature>
<feature type="transmembrane region" description="Helical" evidence="1">
    <location>
        <begin position="981"/>
        <end position="1008"/>
    </location>
</feature>
<dbReference type="PRINTS" id="PR00702">
    <property type="entry name" value="ACRIFLAVINRP"/>
</dbReference>
<dbReference type="Gene3D" id="3.30.70.1440">
    <property type="entry name" value="Multidrug efflux transporter AcrB pore domain"/>
    <property type="match status" value="1"/>
</dbReference>
<dbReference type="InterPro" id="IPR001036">
    <property type="entry name" value="Acrflvin-R"/>
</dbReference>
<dbReference type="SUPFAM" id="SSF82693">
    <property type="entry name" value="Multidrug efflux transporter AcrB pore domain, PN1, PN2, PC1 and PC2 subdomains"/>
    <property type="match status" value="3"/>
</dbReference>
<dbReference type="SUPFAM" id="SSF82866">
    <property type="entry name" value="Multidrug efflux transporter AcrB transmembrane domain"/>
    <property type="match status" value="2"/>
</dbReference>
<protein>
    <submittedName>
        <fullName evidence="2">Acriflavin resistance protein</fullName>
    </submittedName>
</protein>
<dbReference type="SUPFAM" id="SSF82714">
    <property type="entry name" value="Multidrug efflux transporter AcrB TolC docking domain, DN and DC subdomains"/>
    <property type="match status" value="2"/>
</dbReference>
<feature type="transmembrane region" description="Helical" evidence="1">
    <location>
        <begin position="360"/>
        <end position="380"/>
    </location>
</feature>
<proteinExistence type="predicted"/>
<keyword evidence="1" id="KW-0812">Transmembrane</keyword>
<dbReference type="PANTHER" id="PTHR32063">
    <property type="match status" value="1"/>
</dbReference>
<dbReference type="RefSeq" id="WP_288197039.1">
    <property type="nucleotide sequence ID" value="NZ_LT608334.1"/>
</dbReference>
<organism evidence="2">
    <name type="scientific">uncultured Pleomorphomonas sp</name>
    <dbReference type="NCBI Taxonomy" id="442121"/>
    <lineage>
        <taxon>Bacteria</taxon>
        <taxon>Pseudomonadati</taxon>
        <taxon>Pseudomonadota</taxon>
        <taxon>Alphaproteobacteria</taxon>
        <taxon>Hyphomicrobiales</taxon>
        <taxon>Pleomorphomonadaceae</taxon>
        <taxon>Pleomorphomonas</taxon>
        <taxon>environmental samples</taxon>
    </lineage>
</organism>
<dbReference type="GO" id="GO:0042910">
    <property type="term" value="F:xenobiotic transmembrane transporter activity"/>
    <property type="evidence" value="ECO:0007669"/>
    <property type="project" value="TreeGrafter"/>
</dbReference>
<dbReference type="Pfam" id="PF00873">
    <property type="entry name" value="ACR_tran"/>
    <property type="match status" value="1"/>
</dbReference>
<dbReference type="EMBL" id="FMJD01000008">
    <property type="protein sequence ID" value="SCM77043.1"/>
    <property type="molecule type" value="Genomic_DNA"/>
</dbReference>
<keyword evidence="1" id="KW-1133">Transmembrane helix</keyword>
<feature type="transmembrane region" description="Helical" evidence="1">
    <location>
        <begin position="12"/>
        <end position="34"/>
    </location>
</feature>